<accession>A0ABS3RYB3</accession>
<comment type="caution">
    <text evidence="1">The sequence shown here is derived from an EMBL/GenBank/DDBJ whole genome shotgun (WGS) entry which is preliminary data.</text>
</comment>
<sequence length="178" mass="18871">MDRTDRMSEPGGEVAAVTATHTVVAKRWDGGWELHIAGVGVTQTERLADAEPTARDYAALALGVPPGSVKLAITAPELPRSWAALVPGMVVKYQSRLPRGPIGEPGDAFYSPGHPAGYMVFRVGYSGQNGSGWKAGGVGVVGEGYFITGQRRYVEAWFPDSFDGFEILDADQAAAYGL</sequence>
<evidence type="ECO:0000313" key="2">
    <source>
        <dbReference type="Proteomes" id="UP000680206"/>
    </source>
</evidence>
<reference evidence="1 2" key="1">
    <citation type="submission" date="2021-03" db="EMBL/GenBank/DDBJ databases">
        <title>Actinomadura violae sp. nov., isolated from lichen in Thailand.</title>
        <authorList>
            <person name="Kanchanasin P."/>
            <person name="Saeng-In P."/>
            <person name="Phongsopitanun W."/>
            <person name="Yuki M."/>
            <person name="Kudo T."/>
            <person name="Ohkuma M."/>
            <person name="Tanasupawat S."/>
        </authorList>
    </citation>
    <scope>NUCLEOTIDE SEQUENCE [LARGE SCALE GENOMIC DNA]</scope>
    <source>
        <strain evidence="1 2">LCR2-06</strain>
    </source>
</reference>
<dbReference type="RefSeq" id="WP_208245224.1">
    <property type="nucleotide sequence ID" value="NZ_JAGEPF010000018.1"/>
</dbReference>
<name>A0ABS3RYB3_9ACTN</name>
<evidence type="ECO:0000313" key="1">
    <source>
        <dbReference type="EMBL" id="MBO2461730.1"/>
    </source>
</evidence>
<keyword evidence="2" id="KW-1185">Reference proteome</keyword>
<gene>
    <name evidence="1" type="ORF">J4709_29585</name>
</gene>
<protein>
    <submittedName>
        <fullName evidence="1">Uncharacterized protein</fullName>
    </submittedName>
</protein>
<dbReference type="EMBL" id="JAGEPF010000018">
    <property type="protein sequence ID" value="MBO2461730.1"/>
    <property type="molecule type" value="Genomic_DNA"/>
</dbReference>
<dbReference type="Proteomes" id="UP000680206">
    <property type="component" value="Unassembled WGS sequence"/>
</dbReference>
<organism evidence="1 2">
    <name type="scientific">Actinomadura violacea</name>
    <dbReference type="NCBI Taxonomy" id="2819934"/>
    <lineage>
        <taxon>Bacteria</taxon>
        <taxon>Bacillati</taxon>
        <taxon>Actinomycetota</taxon>
        <taxon>Actinomycetes</taxon>
        <taxon>Streptosporangiales</taxon>
        <taxon>Thermomonosporaceae</taxon>
        <taxon>Actinomadura</taxon>
    </lineage>
</organism>
<proteinExistence type="predicted"/>